<evidence type="ECO:0000313" key="3">
    <source>
        <dbReference type="EMBL" id="BBG26619.1"/>
    </source>
</evidence>
<dbReference type="EMBL" id="AP018930">
    <property type="protein sequence ID" value="BBG26619.1"/>
    <property type="molecule type" value="Genomic_DNA"/>
</dbReference>
<gene>
    <name evidence="2" type="ORF">IC006_1160</name>
    <name evidence="3" type="ORF">IC007_1135</name>
</gene>
<name>A0A510DUM5_9CREN</name>
<dbReference type="OrthoDB" id="18264at2157"/>
<dbReference type="GeneID" id="41717481"/>
<dbReference type="EMBL" id="AP018929">
    <property type="protein sequence ID" value="BBG23864.1"/>
    <property type="molecule type" value="Genomic_DNA"/>
</dbReference>
<feature type="domain" description="Calcineurin-like phosphoesterase" evidence="1">
    <location>
        <begin position="25"/>
        <end position="154"/>
    </location>
</feature>
<dbReference type="KEGG" id="step:IC006_1160"/>
<dbReference type="Pfam" id="PF00149">
    <property type="entry name" value="Metallophos"/>
    <property type="match status" value="1"/>
</dbReference>
<dbReference type="CDD" id="cd07391">
    <property type="entry name" value="MPP_PF1019"/>
    <property type="match status" value="1"/>
</dbReference>
<dbReference type="SUPFAM" id="SSF56300">
    <property type="entry name" value="Metallo-dependent phosphatases"/>
    <property type="match status" value="1"/>
</dbReference>
<dbReference type="Proteomes" id="UP000325030">
    <property type="component" value="Chromosome"/>
</dbReference>
<dbReference type="InterPro" id="IPR004843">
    <property type="entry name" value="Calcineurin-like_PHP"/>
</dbReference>
<evidence type="ECO:0000259" key="1">
    <source>
        <dbReference type="Pfam" id="PF00149"/>
    </source>
</evidence>
<protein>
    <recommendedName>
        <fullName evidence="1">Calcineurin-like phosphoesterase domain-containing protein</fullName>
    </recommendedName>
</protein>
<reference evidence="5" key="1">
    <citation type="submission" date="2018-09" db="EMBL/GenBank/DDBJ databases">
        <title>Complete Genome Sequencing of Sulfolobus sp. JCM 16834.</title>
        <authorList>
            <person name="Kato S."/>
            <person name="Itoh T."/>
            <person name="Ohkuma M."/>
        </authorList>
    </citation>
    <scope>NUCLEOTIDE SEQUENCE [LARGE SCALE GENOMIC DNA]</scope>
    <source>
        <strain evidence="5">IC-007</strain>
    </source>
</reference>
<dbReference type="InterPro" id="IPR004376">
    <property type="entry name" value="Pesterase_MJ0037"/>
</dbReference>
<accession>A0A510E2A2</accession>
<sequence>MIEIAKSLFIESDLPVVYLKEIDAVVMSDVHIGYEQDMARKGIYIPKVQKKRFLSIYEKSINTFKVKKIIINGDFKHSFEKLTRQENEELSEIFKRTRDDGIEVKVVKGNHDNFISLVTEKFDNVELLEDMKLNDVVITHGHKNVEKSDGMTYILGHEHPRLSVRDKIGYVKRFQVFLKVPVKDSSSNIIVLPSVGTYQAGNDVTILHSGYMSPLIRNHGSLENARPYVIIEGEGIMEFPELKLLRKILI</sequence>
<proteinExistence type="predicted"/>
<dbReference type="GO" id="GO:0016787">
    <property type="term" value="F:hydrolase activity"/>
    <property type="evidence" value="ECO:0007669"/>
    <property type="project" value="InterPro"/>
</dbReference>
<dbReference type="PANTHER" id="PTHR39323:SF1">
    <property type="entry name" value="BLR1149 PROTEIN"/>
    <property type="match status" value="1"/>
</dbReference>
<accession>A0A510DUM5</accession>
<dbReference type="PANTHER" id="PTHR39323">
    <property type="entry name" value="BLR1149 PROTEIN"/>
    <property type="match status" value="1"/>
</dbReference>
<dbReference type="Gene3D" id="3.60.21.10">
    <property type="match status" value="1"/>
</dbReference>
<evidence type="ECO:0000313" key="2">
    <source>
        <dbReference type="EMBL" id="BBG23864.1"/>
    </source>
</evidence>
<dbReference type="Proteomes" id="UP000322983">
    <property type="component" value="Chromosome"/>
</dbReference>
<dbReference type="RefSeq" id="WP_054845547.1">
    <property type="nucleotide sequence ID" value="NZ_AP018929.1"/>
</dbReference>
<reference evidence="2 4" key="2">
    <citation type="journal article" date="2020" name="Int. J. Syst. Evol. Microbiol.">
        <title>Sulfuracidifex tepidarius gen. nov., sp. nov. and transfer of Sulfolobus metallicus Huber and Stetter 1992 to the genus Sulfuracidifex as Sulfuracidifex metallicus comb. nov.</title>
        <authorList>
            <person name="Itoh T."/>
            <person name="Miura T."/>
            <person name="Sakai H.D."/>
            <person name="Kato S."/>
            <person name="Ohkuma M."/>
            <person name="Takashina T."/>
        </authorList>
    </citation>
    <scope>NUCLEOTIDE SEQUENCE [LARGE SCALE GENOMIC DNA]</scope>
    <source>
        <strain evidence="2 4">IC-006</strain>
        <strain evidence="3">IC-007</strain>
    </source>
</reference>
<dbReference type="InterPro" id="IPR024173">
    <property type="entry name" value="Pesterase_MJ0037-like"/>
</dbReference>
<organism evidence="2 4">
    <name type="scientific">Sulfuracidifex tepidarius</name>
    <dbReference type="NCBI Taxonomy" id="1294262"/>
    <lineage>
        <taxon>Archaea</taxon>
        <taxon>Thermoproteota</taxon>
        <taxon>Thermoprotei</taxon>
        <taxon>Sulfolobales</taxon>
        <taxon>Sulfolobaceae</taxon>
        <taxon>Sulfuracidifex</taxon>
    </lineage>
</organism>
<evidence type="ECO:0000313" key="4">
    <source>
        <dbReference type="Proteomes" id="UP000322983"/>
    </source>
</evidence>
<evidence type="ECO:0000313" key="5">
    <source>
        <dbReference type="Proteomes" id="UP000325030"/>
    </source>
</evidence>
<dbReference type="PIRSF" id="PIRSF000887">
    <property type="entry name" value="Pesterase_MJ0037"/>
    <property type="match status" value="1"/>
</dbReference>
<keyword evidence="4" id="KW-1185">Reference proteome</keyword>
<dbReference type="InterPro" id="IPR029052">
    <property type="entry name" value="Metallo-depent_PP-like"/>
</dbReference>
<dbReference type="STRING" id="1294262.GCA_001316085_01113"/>
<dbReference type="AlphaFoldDB" id="A0A510DUM5"/>
<dbReference type="NCBIfam" id="TIGR00024">
    <property type="entry name" value="SbcD_rel_arch"/>
    <property type="match status" value="1"/>
</dbReference>